<organism evidence="1 2">
    <name type="scientific">Aquimarina brevivitae</name>
    <dbReference type="NCBI Taxonomy" id="323412"/>
    <lineage>
        <taxon>Bacteria</taxon>
        <taxon>Pseudomonadati</taxon>
        <taxon>Bacteroidota</taxon>
        <taxon>Flavobacteriia</taxon>
        <taxon>Flavobacteriales</taxon>
        <taxon>Flavobacteriaceae</taxon>
        <taxon>Aquimarina</taxon>
    </lineage>
</organism>
<dbReference type="Gene3D" id="3.30.160.100">
    <property type="entry name" value="Ribosome hibernation promotion factor-like"/>
    <property type="match status" value="1"/>
</dbReference>
<dbReference type="AlphaFoldDB" id="A0A4Q7PHM5"/>
<dbReference type="RefSeq" id="WP_130285857.1">
    <property type="nucleotide sequence ID" value="NZ_SGXE01000001.1"/>
</dbReference>
<keyword evidence="2" id="KW-1185">Reference proteome</keyword>
<reference evidence="1 2" key="1">
    <citation type="submission" date="2019-02" db="EMBL/GenBank/DDBJ databases">
        <title>Genomic Encyclopedia of Type Strains, Phase IV (KMG-IV): sequencing the most valuable type-strain genomes for metagenomic binning, comparative biology and taxonomic classification.</title>
        <authorList>
            <person name="Goeker M."/>
        </authorList>
    </citation>
    <scope>NUCLEOTIDE SEQUENCE [LARGE SCALE GENOMIC DNA]</scope>
    <source>
        <strain evidence="1 2">DSM 17196</strain>
    </source>
</reference>
<evidence type="ECO:0000313" key="2">
    <source>
        <dbReference type="Proteomes" id="UP000292262"/>
    </source>
</evidence>
<dbReference type="SUPFAM" id="SSF69754">
    <property type="entry name" value="Ribosome binding protein Y (YfiA homologue)"/>
    <property type="match status" value="1"/>
</dbReference>
<dbReference type="InterPro" id="IPR003489">
    <property type="entry name" value="RHF/RaiA"/>
</dbReference>
<comment type="caution">
    <text evidence="1">The sequence shown here is derived from an EMBL/GenBank/DDBJ whole genome shotgun (WGS) entry which is preliminary data.</text>
</comment>
<dbReference type="NCBIfam" id="TIGR00741">
    <property type="entry name" value="yfiA"/>
    <property type="match status" value="1"/>
</dbReference>
<sequence length="100" mass="11582">METIFEYVNVSASDRLEELANEKLNKLEDKYDFVHRADIFLKKKNTTSDENGHHCGIRLSAPGPRLYAESDEASFAEAIAETIKDLEDQLRKRKEKMKSY</sequence>
<evidence type="ECO:0000313" key="1">
    <source>
        <dbReference type="EMBL" id="RZT00057.1"/>
    </source>
</evidence>
<dbReference type="EMBL" id="SGXE01000001">
    <property type="protein sequence ID" value="RZT00057.1"/>
    <property type="molecule type" value="Genomic_DNA"/>
</dbReference>
<protein>
    <submittedName>
        <fullName evidence="1">Putative sigma-54 modulation protein</fullName>
    </submittedName>
</protein>
<dbReference type="Pfam" id="PF02482">
    <property type="entry name" value="Ribosomal_S30AE"/>
    <property type="match status" value="1"/>
</dbReference>
<accession>A0A4Q7PHM5</accession>
<proteinExistence type="predicted"/>
<name>A0A4Q7PHM5_9FLAO</name>
<dbReference type="Proteomes" id="UP000292262">
    <property type="component" value="Unassembled WGS sequence"/>
</dbReference>
<dbReference type="OrthoDB" id="9808702at2"/>
<dbReference type="InterPro" id="IPR036567">
    <property type="entry name" value="RHF-like"/>
</dbReference>
<gene>
    <name evidence="1" type="ORF">EV197_1287</name>
</gene>